<proteinExistence type="predicted"/>
<dbReference type="InterPro" id="IPR035994">
    <property type="entry name" value="Nucleoside_phosphorylase_sf"/>
</dbReference>
<comment type="caution">
    <text evidence="5">The sequence shown here is derived from an EMBL/GenBank/DDBJ whole genome shotgun (WGS) entry which is preliminary data.</text>
</comment>
<dbReference type="EC" id="2.4.2.3" evidence="1"/>
<dbReference type="Pfam" id="PF01048">
    <property type="entry name" value="PNP_UDP_1"/>
    <property type="match status" value="1"/>
</dbReference>
<organism evidence="5 6">
    <name type="scientific">Danxiaibacter flavus</name>
    <dbReference type="NCBI Taxonomy" id="3049108"/>
    <lineage>
        <taxon>Bacteria</taxon>
        <taxon>Pseudomonadati</taxon>
        <taxon>Bacteroidota</taxon>
        <taxon>Chitinophagia</taxon>
        <taxon>Chitinophagales</taxon>
        <taxon>Chitinophagaceae</taxon>
        <taxon>Danxiaibacter</taxon>
    </lineage>
</organism>
<evidence type="ECO:0000256" key="2">
    <source>
        <dbReference type="ARBA" id="ARBA00021980"/>
    </source>
</evidence>
<evidence type="ECO:0000256" key="1">
    <source>
        <dbReference type="ARBA" id="ARBA00011888"/>
    </source>
</evidence>
<keyword evidence="6" id="KW-1185">Reference proteome</keyword>
<dbReference type="CDD" id="cd00436">
    <property type="entry name" value="UP_TbUP-like"/>
    <property type="match status" value="1"/>
</dbReference>
<name>A0ABV3ZCF4_9BACT</name>
<reference evidence="5 6" key="1">
    <citation type="submission" date="2023-07" db="EMBL/GenBank/DDBJ databases">
        <authorList>
            <person name="Lian W.-H."/>
        </authorList>
    </citation>
    <scope>NUCLEOTIDE SEQUENCE [LARGE SCALE GENOMIC DNA]</scope>
    <source>
        <strain evidence="5 6">SYSU DXS3180</strain>
    </source>
</reference>
<dbReference type="PANTHER" id="PTHR43691">
    <property type="entry name" value="URIDINE PHOSPHORYLASE"/>
    <property type="match status" value="1"/>
</dbReference>
<dbReference type="SUPFAM" id="SSF53167">
    <property type="entry name" value="Purine and uridine phosphorylases"/>
    <property type="match status" value="1"/>
</dbReference>
<evidence type="ECO:0000313" key="5">
    <source>
        <dbReference type="EMBL" id="MEX6687190.1"/>
    </source>
</evidence>
<dbReference type="EMBL" id="JAULBC010000002">
    <property type="protein sequence ID" value="MEX6687190.1"/>
    <property type="molecule type" value="Genomic_DNA"/>
</dbReference>
<accession>A0ABV3ZCF4</accession>
<dbReference type="PANTHER" id="PTHR43691:SF11">
    <property type="entry name" value="FI09636P-RELATED"/>
    <property type="match status" value="1"/>
</dbReference>
<sequence length="290" mass="32037">MSQIAESELIINARGAIYHLDVTPEELATTIITVGDPGRVKEVSKHFDSVEVKREHREFITHTGWLGKKRISVVSTGIGPDNIDIVLNELDALVNIDFATRTIKNNLTSLQILRFGTSGSLQQDIPVDSFVAGTHGLGIDNLLHYYRHDNNDEEKALLQQFVAHTQLDGTFSPYIASAGSSLLKHFVNGFHQGITVTCPGFYGPQGRVLRLGLSNPRLIERLTEFNYGHYRISNFEMETSAIYGLGRLLGHQCLSLNVIVANRVSKQFSKDSGLGVENLIRKGLEIVAGI</sequence>
<protein>
    <recommendedName>
        <fullName evidence="2">Uridine phosphorylase</fullName>
        <ecNumber evidence="1">2.4.2.3</ecNumber>
    </recommendedName>
</protein>
<gene>
    <name evidence="5" type="ORF">QTN47_06775</name>
</gene>
<comment type="catalytic activity">
    <reaction evidence="3">
        <text>uridine + phosphate = alpha-D-ribose 1-phosphate + uracil</text>
        <dbReference type="Rhea" id="RHEA:24388"/>
        <dbReference type="ChEBI" id="CHEBI:16704"/>
        <dbReference type="ChEBI" id="CHEBI:17568"/>
        <dbReference type="ChEBI" id="CHEBI:43474"/>
        <dbReference type="ChEBI" id="CHEBI:57720"/>
        <dbReference type="EC" id="2.4.2.3"/>
    </reaction>
</comment>
<dbReference type="InterPro" id="IPR000845">
    <property type="entry name" value="Nucleoside_phosphorylase_d"/>
</dbReference>
<dbReference type="RefSeq" id="WP_369328594.1">
    <property type="nucleotide sequence ID" value="NZ_JAULBC010000002.1"/>
</dbReference>
<feature type="domain" description="Nucleoside phosphorylase" evidence="4">
    <location>
        <begin position="30"/>
        <end position="263"/>
    </location>
</feature>
<dbReference type="Gene3D" id="3.40.50.1580">
    <property type="entry name" value="Nucleoside phosphorylase domain"/>
    <property type="match status" value="1"/>
</dbReference>
<dbReference type="Proteomes" id="UP001560573">
    <property type="component" value="Unassembled WGS sequence"/>
</dbReference>
<evidence type="ECO:0000313" key="6">
    <source>
        <dbReference type="Proteomes" id="UP001560573"/>
    </source>
</evidence>
<evidence type="ECO:0000259" key="4">
    <source>
        <dbReference type="Pfam" id="PF01048"/>
    </source>
</evidence>
<evidence type="ECO:0000256" key="3">
    <source>
        <dbReference type="ARBA" id="ARBA00048447"/>
    </source>
</evidence>